<sequence>MAISPRTLSALSIAAIAGVLSACATESAGTAVNKGQHTLTQGQQVAVTPKLTLSFDNVNDSRCRKDMVCVWAGKIIYNFTLHGAIDETFSLSDNAPRYASPSHAGVLVTLANPGPAPLPAATDPAPVYAVTLKLGTTDAD</sequence>
<dbReference type="RefSeq" id="WP_106757927.1">
    <property type="nucleotide sequence ID" value="NZ_PXWF02000223.1"/>
</dbReference>
<evidence type="ECO:0000313" key="3">
    <source>
        <dbReference type="Proteomes" id="UP000241421"/>
    </source>
</evidence>
<evidence type="ECO:0000256" key="1">
    <source>
        <dbReference type="SAM" id="SignalP"/>
    </source>
</evidence>
<feature type="signal peptide" evidence="1">
    <location>
        <begin position="1"/>
        <end position="24"/>
    </location>
</feature>
<reference evidence="2 3" key="1">
    <citation type="submission" date="2018-04" db="EMBL/GenBank/DDBJ databases">
        <title>Massilia violaceinigra sp. nov., a novel purple-pigmented bacterium isolated from Tianshan glacier, Xinjiang, China.</title>
        <authorList>
            <person name="Wang H."/>
        </authorList>
    </citation>
    <scope>NUCLEOTIDE SEQUENCE [LARGE SCALE GENOMIC DNA]</scope>
    <source>
        <strain evidence="2 3">B448-2</strain>
    </source>
</reference>
<feature type="chain" id="PRO_5015613657" description="Lipoprotein" evidence="1">
    <location>
        <begin position="25"/>
        <end position="140"/>
    </location>
</feature>
<dbReference type="PROSITE" id="PS51257">
    <property type="entry name" value="PROKAR_LIPOPROTEIN"/>
    <property type="match status" value="1"/>
</dbReference>
<keyword evidence="3" id="KW-1185">Reference proteome</keyword>
<proteinExistence type="predicted"/>
<accession>A0A2U2HKD5</accession>
<gene>
    <name evidence="2" type="ORF">C7C56_013625</name>
</gene>
<comment type="caution">
    <text evidence="2">The sequence shown here is derived from an EMBL/GenBank/DDBJ whole genome shotgun (WGS) entry which is preliminary data.</text>
</comment>
<name>A0A2U2HKD5_9BURK</name>
<keyword evidence="1" id="KW-0732">Signal</keyword>
<dbReference type="EMBL" id="PXWF02000223">
    <property type="protein sequence ID" value="PWF47896.1"/>
    <property type="molecule type" value="Genomic_DNA"/>
</dbReference>
<organism evidence="2 3">
    <name type="scientific">Massilia glaciei</name>
    <dbReference type="NCBI Taxonomy" id="1524097"/>
    <lineage>
        <taxon>Bacteria</taxon>
        <taxon>Pseudomonadati</taxon>
        <taxon>Pseudomonadota</taxon>
        <taxon>Betaproteobacteria</taxon>
        <taxon>Burkholderiales</taxon>
        <taxon>Oxalobacteraceae</taxon>
        <taxon>Telluria group</taxon>
        <taxon>Massilia</taxon>
    </lineage>
</organism>
<evidence type="ECO:0008006" key="4">
    <source>
        <dbReference type="Google" id="ProtNLM"/>
    </source>
</evidence>
<protein>
    <recommendedName>
        <fullName evidence="4">Lipoprotein</fullName>
    </recommendedName>
</protein>
<evidence type="ECO:0000313" key="2">
    <source>
        <dbReference type="EMBL" id="PWF47896.1"/>
    </source>
</evidence>
<dbReference type="AlphaFoldDB" id="A0A2U2HKD5"/>
<dbReference type="Proteomes" id="UP000241421">
    <property type="component" value="Unassembled WGS sequence"/>
</dbReference>
<dbReference type="OrthoDB" id="163809at2"/>